<evidence type="ECO:0000256" key="2">
    <source>
        <dbReference type="SAM" id="MobiDB-lite"/>
    </source>
</evidence>
<dbReference type="AlphaFoldDB" id="A0AAE4GE98"/>
<reference evidence="3" key="1">
    <citation type="submission" date="2023-02" db="EMBL/GenBank/DDBJ databases">
        <title>Description of Herbaspirillum huttiense subsp. nephrolepsisexaltata and Herbaspirillum huttiense subsp. lycopersicon.</title>
        <authorList>
            <person name="Poudel M."/>
            <person name="Sharma A."/>
            <person name="Goss E."/>
            <person name="Tapia J.H."/>
            <person name="Harmon C.M."/>
            <person name="Jones J.B."/>
        </authorList>
    </citation>
    <scope>NUCLEOTIDE SEQUENCE</scope>
    <source>
        <strain evidence="3">NC40101</strain>
    </source>
</reference>
<feature type="region of interest" description="Disordered" evidence="2">
    <location>
        <begin position="68"/>
        <end position="89"/>
    </location>
</feature>
<protein>
    <submittedName>
        <fullName evidence="3">Uncharacterized protein</fullName>
    </submittedName>
</protein>
<proteinExistence type="predicted"/>
<comment type="caution">
    <text evidence="3">The sequence shown here is derived from an EMBL/GenBank/DDBJ whole genome shotgun (WGS) entry which is preliminary data.</text>
</comment>
<dbReference type="RefSeq" id="WP_310835954.1">
    <property type="nucleotide sequence ID" value="NZ_JAVLSM010000002.1"/>
</dbReference>
<evidence type="ECO:0000256" key="1">
    <source>
        <dbReference type="SAM" id="Coils"/>
    </source>
</evidence>
<gene>
    <name evidence="3" type="ORF">RJN63_21045</name>
</gene>
<organism evidence="3">
    <name type="scientific">Herbaspirillum huttiense subsp. nephrolepidis</name>
    <dbReference type="NCBI Taxonomy" id="3075126"/>
    <lineage>
        <taxon>Bacteria</taxon>
        <taxon>Pseudomonadati</taxon>
        <taxon>Pseudomonadota</taxon>
        <taxon>Betaproteobacteria</taxon>
        <taxon>Burkholderiales</taxon>
        <taxon>Oxalobacteraceae</taxon>
        <taxon>Herbaspirillum</taxon>
    </lineage>
</organism>
<feature type="coiled-coil region" evidence="1">
    <location>
        <begin position="31"/>
        <end position="58"/>
    </location>
</feature>
<sequence>MTLTVILQILSLIAGAAGVLFGYVRHQQAKATQATATARVLELEKAEAKADAAAAKARVDATAVRQQVETQNAAKSPQEVQREMDQWRM</sequence>
<feature type="compositionally biased region" description="Polar residues" evidence="2">
    <location>
        <begin position="68"/>
        <end position="79"/>
    </location>
</feature>
<keyword evidence="1" id="KW-0175">Coiled coil</keyword>
<dbReference type="EMBL" id="JAVRAA010000012">
    <property type="protein sequence ID" value="MDT0339335.1"/>
    <property type="molecule type" value="Genomic_DNA"/>
</dbReference>
<name>A0AAE4GE98_9BURK</name>
<feature type="compositionally biased region" description="Basic and acidic residues" evidence="2">
    <location>
        <begin position="80"/>
        <end position="89"/>
    </location>
</feature>
<evidence type="ECO:0000313" key="3">
    <source>
        <dbReference type="EMBL" id="MDT0339335.1"/>
    </source>
</evidence>
<accession>A0AAE4GE98</accession>